<feature type="region of interest" description="Disordered" evidence="1">
    <location>
        <begin position="135"/>
        <end position="157"/>
    </location>
</feature>
<organism evidence="2 3">
    <name type="scientific">Thalassiosira oceanica</name>
    <name type="common">Marine diatom</name>
    <dbReference type="NCBI Taxonomy" id="159749"/>
    <lineage>
        <taxon>Eukaryota</taxon>
        <taxon>Sar</taxon>
        <taxon>Stramenopiles</taxon>
        <taxon>Ochrophyta</taxon>
        <taxon>Bacillariophyta</taxon>
        <taxon>Coscinodiscophyceae</taxon>
        <taxon>Thalassiosirophycidae</taxon>
        <taxon>Thalassiosirales</taxon>
        <taxon>Thalassiosiraceae</taxon>
        <taxon>Thalassiosira</taxon>
    </lineage>
</organism>
<dbReference type="EMBL" id="AGNL01005321">
    <property type="protein sequence ID" value="EJK72773.1"/>
    <property type="molecule type" value="Genomic_DNA"/>
</dbReference>
<evidence type="ECO:0000313" key="2">
    <source>
        <dbReference type="EMBL" id="EJK72773.1"/>
    </source>
</evidence>
<sequence length="226" mass="25026">MVTITKKSPSAFRPMIRTCLDSFCCTCGIKTSEYLDSGVDPKSANAIPRYELEGTLHRHAQRLAVELLVRNGRGERDMDELRRPGRVDHGDARLAPNDLLGRDRHTPYRDRGDTARPGHDILAPLRHVARVPRQNVAHGPGVRAPGGSAAGGAEEGVAQPQHVRTVPDFQAADEPPLQDMQQMREPDGPSLPLDEHHDVPVHRGIPVHLLDAHECYVRADDRDRGR</sequence>
<dbReference type="Proteomes" id="UP000266841">
    <property type="component" value="Unassembled WGS sequence"/>
</dbReference>
<proteinExistence type="predicted"/>
<reference evidence="2 3" key="1">
    <citation type="journal article" date="2012" name="Genome Biol.">
        <title>Genome and low-iron response of an oceanic diatom adapted to chronic iron limitation.</title>
        <authorList>
            <person name="Lommer M."/>
            <person name="Specht M."/>
            <person name="Roy A.S."/>
            <person name="Kraemer L."/>
            <person name="Andreson R."/>
            <person name="Gutowska M.A."/>
            <person name="Wolf J."/>
            <person name="Bergner S.V."/>
            <person name="Schilhabel M.B."/>
            <person name="Klostermeier U.C."/>
            <person name="Beiko R.G."/>
            <person name="Rosenstiel P."/>
            <person name="Hippler M."/>
            <person name="Laroche J."/>
        </authorList>
    </citation>
    <scope>NUCLEOTIDE SEQUENCE [LARGE SCALE GENOMIC DNA]</scope>
    <source>
        <strain evidence="2 3">CCMP1005</strain>
    </source>
</reference>
<evidence type="ECO:0000313" key="3">
    <source>
        <dbReference type="Proteomes" id="UP000266841"/>
    </source>
</evidence>
<feature type="compositionally biased region" description="Basic and acidic residues" evidence="1">
    <location>
        <begin position="100"/>
        <end position="119"/>
    </location>
</feature>
<accession>K0T2E3</accession>
<protein>
    <submittedName>
        <fullName evidence="2">Uncharacterized protein</fullName>
    </submittedName>
</protein>
<comment type="caution">
    <text evidence="2">The sequence shown here is derived from an EMBL/GenBank/DDBJ whole genome shotgun (WGS) entry which is preliminary data.</text>
</comment>
<name>K0T2E3_THAOC</name>
<gene>
    <name evidence="2" type="ORF">THAOC_05659</name>
</gene>
<feature type="compositionally biased region" description="Basic and acidic residues" evidence="1">
    <location>
        <begin position="79"/>
        <end position="92"/>
    </location>
</feature>
<dbReference type="AlphaFoldDB" id="K0T2E3"/>
<evidence type="ECO:0000256" key="1">
    <source>
        <dbReference type="SAM" id="MobiDB-lite"/>
    </source>
</evidence>
<keyword evidence="3" id="KW-1185">Reference proteome</keyword>
<feature type="compositionally biased region" description="Basic and acidic residues" evidence="1">
    <location>
        <begin position="182"/>
        <end position="198"/>
    </location>
</feature>
<feature type="region of interest" description="Disordered" evidence="1">
    <location>
        <begin position="179"/>
        <end position="198"/>
    </location>
</feature>
<feature type="region of interest" description="Disordered" evidence="1">
    <location>
        <begin position="79"/>
        <end position="119"/>
    </location>
</feature>